<dbReference type="GO" id="GO:0006811">
    <property type="term" value="P:monoatomic ion transport"/>
    <property type="evidence" value="ECO:0007669"/>
    <property type="project" value="UniProtKB-KW"/>
</dbReference>
<evidence type="ECO:0000259" key="12">
    <source>
        <dbReference type="PROSITE" id="PS51123"/>
    </source>
</evidence>
<dbReference type="InterPro" id="IPR000498">
    <property type="entry name" value="OmpA-like_TM_dom"/>
</dbReference>
<keyword evidence="10" id="KW-0998">Cell outer membrane</keyword>
<proteinExistence type="inferred from homology"/>
<dbReference type="Gene3D" id="3.30.1330.60">
    <property type="entry name" value="OmpA-like domain"/>
    <property type="match status" value="1"/>
</dbReference>
<evidence type="ECO:0000256" key="6">
    <source>
        <dbReference type="ARBA" id="ARBA00023065"/>
    </source>
</evidence>
<keyword evidence="3" id="KW-0813">Transport</keyword>
<keyword evidence="5" id="KW-0812">Transmembrane</keyword>
<dbReference type="PRINTS" id="PR01022">
    <property type="entry name" value="OUTRMMBRANEA"/>
</dbReference>
<dbReference type="PROSITE" id="PS51123">
    <property type="entry name" value="OMPA_2"/>
    <property type="match status" value="1"/>
</dbReference>
<reference evidence="14" key="1">
    <citation type="submission" date="2016-11" db="EMBL/GenBank/DDBJ databases">
        <authorList>
            <person name="Varghese N."/>
            <person name="Submissions S."/>
        </authorList>
    </citation>
    <scope>NUCLEOTIDE SEQUENCE [LARGE SCALE GENOMIC DNA]</scope>
    <source>
        <strain evidence="14">DSM 21264</strain>
    </source>
</reference>
<dbReference type="InterPro" id="IPR006665">
    <property type="entry name" value="OmpA-like"/>
</dbReference>
<evidence type="ECO:0000256" key="8">
    <source>
        <dbReference type="ARBA" id="ARBA00023136"/>
    </source>
</evidence>
<dbReference type="GO" id="GO:0046930">
    <property type="term" value="C:pore complex"/>
    <property type="evidence" value="ECO:0007669"/>
    <property type="project" value="UniProtKB-KW"/>
</dbReference>
<accession>A0A1M4X6B9</accession>
<dbReference type="PANTHER" id="PTHR30329:SF21">
    <property type="entry name" value="LIPOPROTEIN YIAD-RELATED"/>
    <property type="match status" value="1"/>
</dbReference>
<evidence type="ECO:0000256" key="7">
    <source>
        <dbReference type="ARBA" id="ARBA00023114"/>
    </source>
</evidence>
<dbReference type="InterPro" id="IPR036737">
    <property type="entry name" value="OmpA-like_sf"/>
</dbReference>
<dbReference type="Pfam" id="PF00691">
    <property type="entry name" value="OmpA"/>
    <property type="match status" value="1"/>
</dbReference>
<dbReference type="GO" id="GO:0009279">
    <property type="term" value="C:cell outer membrane"/>
    <property type="evidence" value="ECO:0007669"/>
    <property type="project" value="UniProtKB-SubCell"/>
</dbReference>
<keyword evidence="7" id="KW-0626">Porin</keyword>
<keyword evidence="9" id="KW-1015">Disulfide bond</keyword>
<dbReference type="Proteomes" id="UP000184159">
    <property type="component" value="Unassembled WGS sequence"/>
</dbReference>
<evidence type="ECO:0000256" key="5">
    <source>
        <dbReference type="ARBA" id="ARBA00022692"/>
    </source>
</evidence>
<dbReference type="CDD" id="cd07185">
    <property type="entry name" value="OmpA_C-like"/>
    <property type="match status" value="1"/>
</dbReference>
<comment type="subcellular location">
    <subcellularLocation>
        <location evidence="1">Cell outer membrane</location>
        <topology evidence="1">Multi-pass membrane protein</topology>
    </subcellularLocation>
</comment>
<dbReference type="InterPro" id="IPR002368">
    <property type="entry name" value="OmpA"/>
</dbReference>
<evidence type="ECO:0000256" key="3">
    <source>
        <dbReference type="ARBA" id="ARBA00022448"/>
    </source>
</evidence>
<evidence type="ECO:0000256" key="4">
    <source>
        <dbReference type="ARBA" id="ARBA00022452"/>
    </source>
</evidence>
<dbReference type="SUPFAM" id="SSF103088">
    <property type="entry name" value="OmpA-like"/>
    <property type="match status" value="1"/>
</dbReference>
<feature type="domain" description="OmpA-like" evidence="12">
    <location>
        <begin position="209"/>
        <end position="326"/>
    </location>
</feature>
<evidence type="ECO:0000256" key="11">
    <source>
        <dbReference type="PROSITE-ProRule" id="PRU00473"/>
    </source>
</evidence>
<keyword evidence="8 11" id="KW-0472">Membrane</keyword>
<evidence type="ECO:0000256" key="9">
    <source>
        <dbReference type="ARBA" id="ARBA00023157"/>
    </source>
</evidence>
<name>A0A1M4X6B9_VIBGA</name>
<dbReference type="PRINTS" id="PR01021">
    <property type="entry name" value="OMPADOMAIN"/>
</dbReference>
<evidence type="ECO:0000256" key="2">
    <source>
        <dbReference type="ARBA" id="ARBA00005710"/>
    </source>
</evidence>
<keyword evidence="6" id="KW-0406">Ion transport</keyword>
<evidence type="ECO:0000313" key="13">
    <source>
        <dbReference type="EMBL" id="SHE88672.1"/>
    </source>
</evidence>
<dbReference type="AlphaFoldDB" id="A0A1M4X6B9"/>
<dbReference type="GO" id="GO:0015288">
    <property type="term" value="F:porin activity"/>
    <property type="evidence" value="ECO:0007669"/>
    <property type="project" value="UniProtKB-KW"/>
</dbReference>
<gene>
    <name evidence="13" type="ORF">SAMN02745781_01021</name>
</gene>
<dbReference type="Gene3D" id="2.40.160.20">
    <property type="match status" value="1"/>
</dbReference>
<evidence type="ECO:0000256" key="10">
    <source>
        <dbReference type="ARBA" id="ARBA00023237"/>
    </source>
</evidence>
<sequence length="333" mass="35907">MNKMIMVISAASWMVSTIIHAEVYVGGKVGKSWLDDSCRPTDVCDDDSSAVGAFLGYQVWDHVALEAGYDHLGKFTGAGMVNDHVNAVTIAPKFNFPLYQNLDLYAKLGGAYVDYGSKDDWSYLAAAGLELSANDNVAVRLEYQALTDMNNDIVRAQGNMATLGVTYRFGRSESVPVVTSKPRPAVAEPAVVAEAPEPAPAEPVETQVIKTVKKSLNSASSFALNSAALSKQGVADLQEVVELMSRYSQATVMVTGYTDSTGSKEYNQSLSLKRAQAVADQIISQGVDADRITVRGMGESEPVASNDTKEGRAQNRRVEVEVPTFTYQVVIKE</sequence>
<dbReference type="InterPro" id="IPR006664">
    <property type="entry name" value="OMP_bac"/>
</dbReference>
<dbReference type="SUPFAM" id="SSF56925">
    <property type="entry name" value="OMPA-like"/>
    <property type="match status" value="1"/>
</dbReference>
<dbReference type="PANTHER" id="PTHR30329">
    <property type="entry name" value="STATOR ELEMENT OF FLAGELLAR MOTOR COMPLEX"/>
    <property type="match status" value="1"/>
</dbReference>
<dbReference type="InterPro" id="IPR011250">
    <property type="entry name" value="OMP/PagP_B-barrel"/>
</dbReference>
<dbReference type="Pfam" id="PF01389">
    <property type="entry name" value="OmpA_membrane"/>
    <property type="match status" value="1"/>
</dbReference>
<protein>
    <submittedName>
        <fullName evidence="13">OmpA-OmpF porin, OOP family</fullName>
    </submittedName>
</protein>
<dbReference type="InterPro" id="IPR050330">
    <property type="entry name" value="Bact_OuterMem_StrucFunc"/>
</dbReference>
<comment type="similarity">
    <text evidence="2">Belongs to the outer membrane OOP (TC 1.B.6) superfamily. OmpA family.</text>
</comment>
<keyword evidence="14" id="KW-1185">Reference proteome</keyword>
<dbReference type="RefSeq" id="WP_072956341.1">
    <property type="nucleotide sequence ID" value="NZ_FQUH01000003.1"/>
</dbReference>
<evidence type="ECO:0000256" key="1">
    <source>
        <dbReference type="ARBA" id="ARBA00004571"/>
    </source>
</evidence>
<dbReference type="EMBL" id="FQUH01000003">
    <property type="protein sequence ID" value="SHE88672.1"/>
    <property type="molecule type" value="Genomic_DNA"/>
</dbReference>
<keyword evidence="4" id="KW-1134">Transmembrane beta strand</keyword>
<evidence type="ECO:0000313" key="14">
    <source>
        <dbReference type="Proteomes" id="UP000184159"/>
    </source>
</evidence>
<organism evidence="13 14">
    <name type="scientific">Vibrio gazogenes DSM 21264 = NBRC 103151</name>
    <dbReference type="NCBI Taxonomy" id="1123492"/>
    <lineage>
        <taxon>Bacteria</taxon>
        <taxon>Pseudomonadati</taxon>
        <taxon>Pseudomonadota</taxon>
        <taxon>Gammaproteobacteria</taxon>
        <taxon>Vibrionales</taxon>
        <taxon>Vibrionaceae</taxon>
        <taxon>Vibrio</taxon>
    </lineage>
</organism>